<dbReference type="Pfam" id="PF13490">
    <property type="entry name" value="zf-HC2"/>
    <property type="match status" value="1"/>
</dbReference>
<evidence type="ECO:0000259" key="8">
    <source>
        <dbReference type="Pfam" id="PF13490"/>
    </source>
</evidence>
<proteinExistence type="predicted"/>
<dbReference type="Gene3D" id="1.10.10.1320">
    <property type="entry name" value="Anti-sigma factor, zinc-finger domain"/>
    <property type="match status" value="1"/>
</dbReference>
<reference evidence="9 12" key="2">
    <citation type="submission" date="2020-08" db="EMBL/GenBank/DDBJ databases">
        <title>Sequencing the genomes of 1000 actinobacteria strains.</title>
        <authorList>
            <person name="Klenk H.-P."/>
        </authorList>
    </citation>
    <scope>NUCLEOTIDE SEQUENCE [LARGE SCALE GENOMIC DNA]</scope>
    <source>
        <strain evidence="9 12">DSM 15626</strain>
    </source>
</reference>
<accession>A0A7Y4L9G1</accession>
<dbReference type="GO" id="GO:0006417">
    <property type="term" value="P:regulation of translation"/>
    <property type="evidence" value="ECO:0007669"/>
    <property type="project" value="TreeGrafter"/>
</dbReference>
<evidence type="ECO:0000256" key="4">
    <source>
        <dbReference type="ARBA" id="ARBA00023015"/>
    </source>
</evidence>
<comment type="subcellular location">
    <subcellularLocation>
        <location evidence="1">Membrane</location>
        <topology evidence="1">Single-pass membrane protein</topology>
    </subcellularLocation>
</comment>
<dbReference type="RefSeq" id="WP_171678948.1">
    <property type="nucleotide sequence ID" value="NZ_BAAAGT010000019.1"/>
</dbReference>
<evidence type="ECO:0000313" key="11">
    <source>
        <dbReference type="Proteomes" id="UP000534306"/>
    </source>
</evidence>
<sequence>MNVEEHRRLRELLGAYALNQLDPAERTAVQAHLDGCAECRAELAVIAPLAGPLRSVDPARLERRPELPPPGLEESILAAIKAEPRPPRRRWILAAAVLFAVGASGVGIGYVAAPDPPKIPIEPVSVTPIAAGIRSTASVVPHTWGMEIKLAGSGYEPGRRYRVVVLDSDGRTAPAGEFIGTGPAPMVCNLNSSVLRAEARSFEVRDESGRVVLEGQV</sequence>
<dbReference type="InterPro" id="IPR051474">
    <property type="entry name" value="Anti-sigma-K/W_factor"/>
</dbReference>
<feature type="transmembrane region" description="Helical" evidence="7">
    <location>
        <begin position="91"/>
        <end position="113"/>
    </location>
</feature>
<gene>
    <name evidence="9" type="ORF">HNR71_004532</name>
    <name evidence="10" type="ORF">HPO96_36005</name>
</gene>
<evidence type="ECO:0000313" key="12">
    <source>
        <dbReference type="Proteomes" id="UP000553957"/>
    </source>
</evidence>
<dbReference type="AlphaFoldDB" id="A0A7Y4L9G1"/>
<keyword evidence="4" id="KW-0805">Transcription regulation</keyword>
<evidence type="ECO:0000256" key="7">
    <source>
        <dbReference type="SAM" id="Phobius"/>
    </source>
</evidence>
<evidence type="ECO:0000313" key="9">
    <source>
        <dbReference type="EMBL" id="MBB6568895.1"/>
    </source>
</evidence>
<dbReference type="EMBL" id="JABJRC010000014">
    <property type="protein sequence ID" value="NOL45661.1"/>
    <property type="molecule type" value="Genomic_DNA"/>
</dbReference>
<evidence type="ECO:0000256" key="6">
    <source>
        <dbReference type="ARBA" id="ARBA00023163"/>
    </source>
</evidence>
<dbReference type="PANTHER" id="PTHR37461">
    <property type="entry name" value="ANTI-SIGMA-K FACTOR RSKA"/>
    <property type="match status" value="1"/>
</dbReference>
<evidence type="ECO:0000256" key="5">
    <source>
        <dbReference type="ARBA" id="ARBA00023136"/>
    </source>
</evidence>
<evidence type="ECO:0000256" key="1">
    <source>
        <dbReference type="ARBA" id="ARBA00004167"/>
    </source>
</evidence>
<comment type="caution">
    <text evidence="10">The sequence shown here is derived from an EMBL/GenBank/DDBJ whole genome shotgun (WGS) entry which is preliminary data.</text>
</comment>
<keyword evidence="5 7" id="KW-0472">Membrane</keyword>
<dbReference type="Proteomes" id="UP000534306">
    <property type="component" value="Unassembled WGS sequence"/>
</dbReference>
<dbReference type="EMBL" id="JACHKF010000001">
    <property type="protein sequence ID" value="MBB6568895.1"/>
    <property type="molecule type" value="Genomic_DNA"/>
</dbReference>
<evidence type="ECO:0000313" key="10">
    <source>
        <dbReference type="EMBL" id="NOL45661.1"/>
    </source>
</evidence>
<protein>
    <submittedName>
        <fullName evidence="10">Anti-sigma factor</fullName>
    </submittedName>
</protein>
<keyword evidence="3 7" id="KW-1133">Transmembrane helix</keyword>
<dbReference type="GO" id="GO:0016020">
    <property type="term" value="C:membrane"/>
    <property type="evidence" value="ECO:0007669"/>
    <property type="project" value="UniProtKB-SubCell"/>
</dbReference>
<evidence type="ECO:0000256" key="3">
    <source>
        <dbReference type="ARBA" id="ARBA00022989"/>
    </source>
</evidence>
<evidence type="ECO:0000256" key="2">
    <source>
        <dbReference type="ARBA" id="ARBA00022692"/>
    </source>
</evidence>
<dbReference type="InterPro" id="IPR027383">
    <property type="entry name" value="Znf_put"/>
</dbReference>
<reference evidence="10 11" key="1">
    <citation type="submission" date="2020-05" db="EMBL/GenBank/DDBJ databases">
        <title>Genome sequence of Kribbella sandramycini ATCC 39419.</title>
        <authorList>
            <person name="Maclea K.S."/>
            <person name="Fair J.L."/>
        </authorList>
    </citation>
    <scope>NUCLEOTIDE SEQUENCE [LARGE SCALE GENOMIC DNA]</scope>
    <source>
        <strain evidence="10 11">ATCC 39419</strain>
    </source>
</reference>
<keyword evidence="11" id="KW-1185">Reference proteome</keyword>
<dbReference type="Proteomes" id="UP000553957">
    <property type="component" value="Unassembled WGS sequence"/>
</dbReference>
<name>A0A7Y4L9G1_9ACTN</name>
<dbReference type="InterPro" id="IPR041916">
    <property type="entry name" value="Anti_sigma_zinc_sf"/>
</dbReference>
<dbReference type="PANTHER" id="PTHR37461:SF1">
    <property type="entry name" value="ANTI-SIGMA-K FACTOR RSKA"/>
    <property type="match status" value="1"/>
</dbReference>
<dbReference type="GO" id="GO:0016989">
    <property type="term" value="F:sigma factor antagonist activity"/>
    <property type="evidence" value="ECO:0007669"/>
    <property type="project" value="TreeGrafter"/>
</dbReference>
<keyword evidence="6" id="KW-0804">Transcription</keyword>
<organism evidence="10 11">
    <name type="scientific">Kribbella sandramycini</name>
    <dbReference type="NCBI Taxonomy" id="60450"/>
    <lineage>
        <taxon>Bacteria</taxon>
        <taxon>Bacillati</taxon>
        <taxon>Actinomycetota</taxon>
        <taxon>Actinomycetes</taxon>
        <taxon>Propionibacteriales</taxon>
        <taxon>Kribbellaceae</taxon>
        <taxon>Kribbella</taxon>
    </lineage>
</organism>
<keyword evidence="2 7" id="KW-0812">Transmembrane</keyword>
<feature type="domain" description="Putative zinc-finger" evidence="8">
    <location>
        <begin position="8"/>
        <end position="40"/>
    </location>
</feature>